<evidence type="ECO:0008006" key="4">
    <source>
        <dbReference type="Google" id="ProtNLM"/>
    </source>
</evidence>
<dbReference type="EMBL" id="LDJM01000022">
    <property type="protein sequence ID" value="KRG76610.1"/>
    <property type="molecule type" value="Genomic_DNA"/>
</dbReference>
<keyword evidence="1" id="KW-1133">Transmembrane helix</keyword>
<reference evidence="2 3" key="1">
    <citation type="submission" date="2015-05" db="EMBL/GenBank/DDBJ databases">
        <title>Genome sequencing and analysis of members of genus Stenotrophomonas.</title>
        <authorList>
            <person name="Patil P.P."/>
            <person name="Midha S."/>
            <person name="Patil P.B."/>
        </authorList>
    </citation>
    <scope>NUCLEOTIDE SEQUENCE [LARGE SCALE GENOMIC DNA]</scope>
    <source>
        <strain evidence="2 3">DSM 24757</strain>
    </source>
</reference>
<keyword evidence="1" id="KW-0812">Transmembrane</keyword>
<evidence type="ECO:0000256" key="1">
    <source>
        <dbReference type="SAM" id="Phobius"/>
    </source>
</evidence>
<proteinExistence type="predicted"/>
<evidence type="ECO:0000313" key="3">
    <source>
        <dbReference type="Proteomes" id="UP000050956"/>
    </source>
</evidence>
<protein>
    <recommendedName>
        <fullName evidence="4">Zinc ribbon domain-containing protein</fullName>
    </recommendedName>
</protein>
<evidence type="ECO:0000313" key="2">
    <source>
        <dbReference type="EMBL" id="KRG76610.1"/>
    </source>
</evidence>
<dbReference type="AlphaFoldDB" id="A0A0R0DD87"/>
<sequence length="348" mass="38854">MVWDARRQMLRCPYCGQEAAWAPAAAPLPGQDGIAELDLEAALASAGSARGWGEARREVRCQSCQAISVFEGNRVAQRCEFCGSPSIIDHQAGEDAITPGSLLPFQYDQARVRDLLRRWYATRRFAPGSLKRAALTDTLHGIYLPYWTFDAHVAASWRAEAGHYYYVPVSYRDANGNSQTRMERRVRWVPASGQLQHFFDDLAQCASSGVHAGLLQQIEPYPFKQLRPYSAEYVRGWTVERYQLDLPSAARSVGARMDQQTRQLCAAQVPGDTHRGLQVQASYSGRTFKHVLVPVWLVTYRYGRKNYQVAVNGYTGVVAGERPYSAWKIIGAVLAVLALIGLLALLLR</sequence>
<dbReference type="PANTHER" id="PTHR37826">
    <property type="entry name" value="FLOTILLIN BAND_7_5 DOMAIN PROTEIN"/>
    <property type="match status" value="1"/>
</dbReference>
<name>A0A0R0DD87_9GAMM</name>
<feature type="transmembrane region" description="Helical" evidence="1">
    <location>
        <begin position="326"/>
        <end position="347"/>
    </location>
</feature>
<dbReference type="OrthoDB" id="3182597at2"/>
<dbReference type="PATRIC" id="fig|336566.3.peg.1307"/>
<dbReference type="PANTHER" id="PTHR37826:SF3">
    <property type="entry name" value="J DOMAIN-CONTAINING PROTEIN"/>
    <property type="match status" value="1"/>
</dbReference>
<dbReference type="STRING" id="336566.ABB30_09445"/>
<gene>
    <name evidence="2" type="ORF">ABB30_09445</name>
</gene>
<comment type="caution">
    <text evidence="2">The sequence shown here is derived from an EMBL/GenBank/DDBJ whole genome shotgun (WGS) entry which is preliminary data.</text>
</comment>
<organism evidence="2 3">
    <name type="scientific">Stenotrophomonas ginsengisoli</name>
    <dbReference type="NCBI Taxonomy" id="336566"/>
    <lineage>
        <taxon>Bacteria</taxon>
        <taxon>Pseudomonadati</taxon>
        <taxon>Pseudomonadota</taxon>
        <taxon>Gammaproteobacteria</taxon>
        <taxon>Lysobacterales</taxon>
        <taxon>Lysobacteraceae</taxon>
        <taxon>Stenotrophomonas</taxon>
    </lineage>
</organism>
<keyword evidence="1" id="KW-0472">Membrane</keyword>
<dbReference type="Proteomes" id="UP000050956">
    <property type="component" value="Unassembled WGS sequence"/>
</dbReference>
<keyword evidence="3" id="KW-1185">Reference proteome</keyword>
<accession>A0A0R0DD87</accession>